<evidence type="ECO:0000256" key="1">
    <source>
        <dbReference type="ARBA" id="ARBA00001947"/>
    </source>
</evidence>
<dbReference type="PANTHER" id="PTHR39453:SF1">
    <property type="entry name" value="PHOSPHATE PROPANOYLTRANSFERASE"/>
    <property type="match status" value="1"/>
</dbReference>
<keyword evidence="7" id="KW-0862">Zinc</keyword>
<dbReference type="EC" id="2.3.1.222" evidence="3 10"/>
<dbReference type="Pfam" id="PF06130">
    <property type="entry name" value="PTAC"/>
    <property type="match status" value="1"/>
</dbReference>
<comment type="catalytic activity">
    <reaction evidence="9 10">
        <text>propanoyl-CoA + phosphate = propanoyl phosphate + CoA</text>
        <dbReference type="Rhea" id="RHEA:28046"/>
        <dbReference type="ChEBI" id="CHEBI:43474"/>
        <dbReference type="ChEBI" id="CHEBI:57287"/>
        <dbReference type="ChEBI" id="CHEBI:57392"/>
        <dbReference type="ChEBI" id="CHEBI:58933"/>
        <dbReference type="EC" id="2.3.1.222"/>
    </reaction>
</comment>
<protein>
    <recommendedName>
        <fullName evidence="4 10">Phosphate propanoyltransferase</fullName>
        <ecNumber evidence="3 10">2.3.1.222</ecNumber>
    </recommendedName>
</protein>
<comment type="pathway">
    <text evidence="10">Polyol metabolism; 1,2-propanediol degradation.</text>
</comment>
<keyword evidence="5 10" id="KW-0808">Transferase</keyword>
<proteinExistence type="inferred from homology"/>
<gene>
    <name evidence="11" type="primary">pduL</name>
    <name evidence="11" type="ORF">BACCIP111899_03800</name>
</gene>
<reference evidence="11 12" key="1">
    <citation type="submission" date="2021-10" db="EMBL/GenBank/DDBJ databases">
        <authorList>
            <person name="Criscuolo A."/>
        </authorList>
    </citation>
    <scope>NUCLEOTIDE SEQUENCE [LARGE SCALE GENOMIC DNA]</scope>
    <source>
        <strain evidence="12">CIP 111899</strain>
    </source>
</reference>
<evidence type="ECO:0000256" key="3">
    <source>
        <dbReference type="ARBA" id="ARBA00012206"/>
    </source>
</evidence>
<evidence type="ECO:0000256" key="4">
    <source>
        <dbReference type="ARBA" id="ARBA00020837"/>
    </source>
</evidence>
<keyword evidence="8 10" id="KW-0012">Acyltransferase</keyword>
<dbReference type="PANTHER" id="PTHR39453">
    <property type="entry name" value="PHOSPHATE PROPANOYLTRANSFERASE"/>
    <property type="match status" value="1"/>
</dbReference>
<keyword evidence="6" id="KW-0479">Metal-binding</keyword>
<evidence type="ECO:0000256" key="6">
    <source>
        <dbReference type="ARBA" id="ARBA00022723"/>
    </source>
</evidence>
<dbReference type="NCBIfam" id="NF011652">
    <property type="entry name" value="PRK15070.1"/>
    <property type="match status" value="1"/>
</dbReference>
<dbReference type="RefSeq" id="WP_230576512.1">
    <property type="nucleotide sequence ID" value="NZ_CAKJTI010000031.1"/>
</dbReference>
<evidence type="ECO:0000256" key="9">
    <source>
        <dbReference type="ARBA" id="ARBA00047589"/>
    </source>
</evidence>
<dbReference type="GO" id="GO:0016746">
    <property type="term" value="F:acyltransferase activity"/>
    <property type="evidence" value="ECO:0007669"/>
    <property type="project" value="UniProtKB-KW"/>
</dbReference>
<keyword evidence="12" id="KW-1185">Reference proteome</keyword>
<dbReference type="InterPro" id="IPR008300">
    <property type="entry name" value="PTAC"/>
</dbReference>
<comment type="cofactor">
    <cofactor evidence="1">
        <name>Zn(2+)</name>
        <dbReference type="ChEBI" id="CHEBI:29105"/>
    </cofactor>
</comment>
<comment type="similarity">
    <text evidence="2 10">Belongs to the PduL family.</text>
</comment>
<comment type="function">
    <text evidence="10">Involved in 1,2-propanediol (1,2-PD) degradation by catalyzing the conversion of propanoyl-CoA to propanoyl-phosphate.</text>
</comment>
<dbReference type="EMBL" id="CAKJTI010000031">
    <property type="protein sequence ID" value="CAG9614567.1"/>
    <property type="molecule type" value="Genomic_DNA"/>
</dbReference>
<evidence type="ECO:0000256" key="10">
    <source>
        <dbReference type="PIRNR" id="PIRNR010130"/>
    </source>
</evidence>
<accession>A0ABM8YFH1</accession>
<evidence type="ECO:0000256" key="8">
    <source>
        <dbReference type="ARBA" id="ARBA00023315"/>
    </source>
</evidence>
<comment type="caution">
    <text evidence="11">The sequence shown here is derived from an EMBL/GenBank/DDBJ whole genome shotgun (WGS) entry which is preliminary data.</text>
</comment>
<dbReference type="PIRSF" id="PIRSF010130">
    <property type="entry name" value="PduL"/>
    <property type="match status" value="1"/>
</dbReference>
<evidence type="ECO:0000313" key="12">
    <source>
        <dbReference type="Proteomes" id="UP000789423"/>
    </source>
</evidence>
<evidence type="ECO:0000256" key="7">
    <source>
        <dbReference type="ARBA" id="ARBA00022833"/>
    </source>
</evidence>
<evidence type="ECO:0000256" key="2">
    <source>
        <dbReference type="ARBA" id="ARBA00007342"/>
    </source>
</evidence>
<dbReference type="Proteomes" id="UP000789423">
    <property type="component" value="Unassembled WGS sequence"/>
</dbReference>
<name>A0ABM8YFH1_9BACI</name>
<evidence type="ECO:0000313" key="11">
    <source>
        <dbReference type="EMBL" id="CAG9614567.1"/>
    </source>
</evidence>
<evidence type="ECO:0000256" key="5">
    <source>
        <dbReference type="ARBA" id="ARBA00022679"/>
    </source>
</evidence>
<organism evidence="11 12">
    <name type="scientific">Bacillus rhizoplanae</name>
    <dbReference type="NCBI Taxonomy" id="2880966"/>
    <lineage>
        <taxon>Bacteria</taxon>
        <taxon>Bacillati</taxon>
        <taxon>Bacillota</taxon>
        <taxon>Bacilli</taxon>
        <taxon>Bacillales</taxon>
        <taxon>Bacillaceae</taxon>
        <taxon>Bacillus</taxon>
    </lineage>
</organism>
<sequence>MKQIPIGVSNRHIHVTKEDLEKLFGNDYELTVAKELSQPGEFAATETVTIKTEKAEIAKVRILGPVRKFTQVEISKTDARSLGIDAPIRSSGNIDGTPGITVIGPNGKIEIDKGVIVAERHIHMTSKDAEHFQVRDGQYVSVNVAGERALIFHQVLVRVRDTYALDMHIDTDEANSGNIKTGDFGELILSRINGQ</sequence>